<name>A0ACB9D8K1_9ASTR</name>
<reference evidence="2" key="1">
    <citation type="journal article" date="2022" name="Mol. Ecol. Resour.">
        <title>The genomes of chicory, endive, great burdock and yacon provide insights into Asteraceae palaeo-polyploidization history and plant inulin production.</title>
        <authorList>
            <person name="Fan W."/>
            <person name="Wang S."/>
            <person name="Wang H."/>
            <person name="Wang A."/>
            <person name="Jiang F."/>
            <person name="Liu H."/>
            <person name="Zhao H."/>
            <person name="Xu D."/>
            <person name="Zhang Y."/>
        </authorList>
    </citation>
    <scope>NUCLEOTIDE SEQUENCE [LARGE SCALE GENOMIC DNA]</scope>
    <source>
        <strain evidence="2">cv. Yunnan</strain>
    </source>
</reference>
<dbReference type="EMBL" id="CM042037">
    <property type="protein sequence ID" value="KAI3742875.1"/>
    <property type="molecule type" value="Genomic_DNA"/>
</dbReference>
<evidence type="ECO:0000313" key="1">
    <source>
        <dbReference type="EMBL" id="KAI3742875.1"/>
    </source>
</evidence>
<organism evidence="1 2">
    <name type="scientific">Smallanthus sonchifolius</name>
    <dbReference type="NCBI Taxonomy" id="185202"/>
    <lineage>
        <taxon>Eukaryota</taxon>
        <taxon>Viridiplantae</taxon>
        <taxon>Streptophyta</taxon>
        <taxon>Embryophyta</taxon>
        <taxon>Tracheophyta</taxon>
        <taxon>Spermatophyta</taxon>
        <taxon>Magnoliopsida</taxon>
        <taxon>eudicotyledons</taxon>
        <taxon>Gunneridae</taxon>
        <taxon>Pentapetalae</taxon>
        <taxon>asterids</taxon>
        <taxon>campanulids</taxon>
        <taxon>Asterales</taxon>
        <taxon>Asteraceae</taxon>
        <taxon>Asteroideae</taxon>
        <taxon>Heliantheae alliance</taxon>
        <taxon>Millerieae</taxon>
        <taxon>Smallanthus</taxon>
    </lineage>
</organism>
<comment type="caution">
    <text evidence="1">The sequence shown here is derived from an EMBL/GenBank/DDBJ whole genome shotgun (WGS) entry which is preliminary data.</text>
</comment>
<dbReference type="Proteomes" id="UP001056120">
    <property type="component" value="Linkage Group LG20"/>
</dbReference>
<evidence type="ECO:0000313" key="2">
    <source>
        <dbReference type="Proteomes" id="UP001056120"/>
    </source>
</evidence>
<gene>
    <name evidence="1" type="ORF">L1987_60573</name>
</gene>
<keyword evidence="2" id="KW-1185">Reference proteome</keyword>
<accession>A0ACB9D8K1</accession>
<protein>
    <submittedName>
        <fullName evidence="1">Uncharacterized protein</fullName>
    </submittedName>
</protein>
<reference evidence="1 2" key="2">
    <citation type="journal article" date="2022" name="Mol. Ecol. Resour.">
        <title>The genomes of chicory, endive, great burdock and yacon provide insights into Asteraceae paleo-polyploidization history and plant inulin production.</title>
        <authorList>
            <person name="Fan W."/>
            <person name="Wang S."/>
            <person name="Wang H."/>
            <person name="Wang A."/>
            <person name="Jiang F."/>
            <person name="Liu H."/>
            <person name="Zhao H."/>
            <person name="Xu D."/>
            <person name="Zhang Y."/>
        </authorList>
    </citation>
    <scope>NUCLEOTIDE SEQUENCE [LARGE SCALE GENOMIC DNA]</scope>
    <source>
        <strain evidence="2">cv. Yunnan</strain>
        <tissue evidence="1">Leaves</tissue>
    </source>
</reference>
<proteinExistence type="predicted"/>
<sequence length="107" mass="12114">MHKDCNLMVERLLFWFGGLKTSNCCGKHGFISLSGNNSHARHKNVDRKEDSDPTVHATPEPEFTKKRFCTLFDFDRRITGTLFSSGSVVLIANPSVTILYRICCTDM</sequence>